<organism evidence="2 4">
    <name type="scientific">Prunus dulcis</name>
    <name type="common">Almond</name>
    <name type="synonym">Amygdalus dulcis</name>
    <dbReference type="NCBI Taxonomy" id="3755"/>
    <lineage>
        <taxon>Eukaryota</taxon>
        <taxon>Viridiplantae</taxon>
        <taxon>Streptophyta</taxon>
        <taxon>Embryophyta</taxon>
        <taxon>Tracheophyta</taxon>
        <taxon>Spermatophyta</taxon>
        <taxon>Magnoliopsida</taxon>
        <taxon>eudicotyledons</taxon>
        <taxon>Gunneridae</taxon>
        <taxon>Pentapetalae</taxon>
        <taxon>rosids</taxon>
        <taxon>fabids</taxon>
        <taxon>Rosales</taxon>
        <taxon>Rosaceae</taxon>
        <taxon>Amygdaloideae</taxon>
        <taxon>Amygdaleae</taxon>
        <taxon>Prunus</taxon>
    </lineage>
</organism>
<protein>
    <submittedName>
        <fullName evidence="2">Uncharacterized protein</fullName>
    </submittedName>
</protein>
<comment type="caution">
    <text evidence="2">The sequence shown here is derived from an EMBL/GenBank/DDBJ whole genome shotgun (WGS) entry which is preliminary data.</text>
</comment>
<keyword evidence="4" id="KW-1185">Reference proteome</keyword>
<proteinExistence type="predicted"/>
<feature type="compositionally biased region" description="Basic and acidic residues" evidence="1">
    <location>
        <begin position="108"/>
        <end position="117"/>
    </location>
</feature>
<dbReference type="EMBL" id="JAJFAZ020000005">
    <property type="protein sequence ID" value="KAI5330323.1"/>
    <property type="molecule type" value="Genomic_DNA"/>
</dbReference>
<dbReference type="AlphaFoldDB" id="A0AAD4Z2I0"/>
<sequence>MWRSTRIIRCGYSMIHKLGNCVDKKLQNHYNYILKKVEEDLKEITDVYIQESSDMEAIVKLRDEGKWPTGTNVVYEIDSLQGEELKKVETMARSAGLIVQEVKNWFEPEPEKGKRAEPGYVAKEGGYESADIGKGSTSN</sequence>
<evidence type="ECO:0000313" key="2">
    <source>
        <dbReference type="EMBL" id="KAI5330321.1"/>
    </source>
</evidence>
<reference evidence="2 4" key="1">
    <citation type="journal article" date="2022" name="G3 (Bethesda)">
        <title>Whole-genome sequence and methylome profiling of the almond [Prunus dulcis (Mill.) D.A. Webb] cultivar 'Nonpareil'.</title>
        <authorList>
            <person name="D'Amico-Willman K.M."/>
            <person name="Ouma W.Z."/>
            <person name="Meulia T."/>
            <person name="Sideli G.M."/>
            <person name="Gradziel T.M."/>
            <person name="Fresnedo-Ramirez J."/>
        </authorList>
    </citation>
    <scope>NUCLEOTIDE SEQUENCE [LARGE SCALE GENOMIC DNA]</scope>
    <source>
        <strain evidence="2">Clone GOH B32 T37-40</strain>
    </source>
</reference>
<name>A0AAD4Z2I0_PRUDU</name>
<dbReference type="Proteomes" id="UP001054821">
    <property type="component" value="Chromosome 5"/>
</dbReference>
<gene>
    <name evidence="2" type="ORF">L3X38_029719</name>
    <name evidence="3" type="ORF">L3X38_029721</name>
</gene>
<accession>A0AAD4Z2I0</accession>
<feature type="region of interest" description="Disordered" evidence="1">
    <location>
        <begin position="108"/>
        <end position="139"/>
    </location>
</feature>
<evidence type="ECO:0000256" key="1">
    <source>
        <dbReference type="SAM" id="MobiDB-lite"/>
    </source>
</evidence>
<dbReference type="EMBL" id="JAJFAZ020000005">
    <property type="protein sequence ID" value="KAI5330321.1"/>
    <property type="molecule type" value="Genomic_DNA"/>
</dbReference>
<evidence type="ECO:0000313" key="3">
    <source>
        <dbReference type="EMBL" id="KAI5330323.1"/>
    </source>
</evidence>
<evidence type="ECO:0000313" key="4">
    <source>
        <dbReference type="Proteomes" id="UP001054821"/>
    </source>
</evidence>